<dbReference type="PROSITE" id="PS50894">
    <property type="entry name" value="HPT"/>
    <property type="match status" value="1"/>
</dbReference>
<accession>A0A7W8J7E1</accession>
<dbReference type="Gene3D" id="1.20.120.160">
    <property type="entry name" value="HPT domain"/>
    <property type="match status" value="1"/>
</dbReference>
<dbReference type="AlphaFoldDB" id="A0A7W8J7E1"/>
<proteinExistence type="predicted"/>
<evidence type="ECO:0000313" key="4">
    <source>
        <dbReference type="Proteomes" id="UP000569092"/>
    </source>
</evidence>
<feature type="modified residue" description="Phosphohistidine" evidence="1">
    <location>
        <position position="54"/>
    </location>
</feature>
<gene>
    <name evidence="3" type="ORF">HDF10_002011</name>
</gene>
<dbReference type="InterPro" id="IPR008207">
    <property type="entry name" value="Sig_transdc_His_kin_Hpt_dom"/>
</dbReference>
<protein>
    <submittedName>
        <fullName evidence="3">HPt (Histidine-containing phosphotransfer) domain-containing protein</fullName>
    </submittedName>
</protein>
<comment type="caution">
    <text evidence="3">The sequence shown here is derived from an EMBL/GenBank/DDBJ whole genome shotgun (WGS) entry which is preliminary data.</text>
</comment>
<dbReference type="Proteomes" id="UP000569092">
    <property type="component" value="Unassembled WGS sequence"/>
</dbReference>
<reference evidence="3 4" key="1">
    <citation type="submission" date="2020-08" db="EMBL/GenBank/DDBJ databases">
        <title>Genomic Encyclopedia of Type Strains, Phase IV (KMG-V): Genome sequencing to study the core and pangenomes of soil and plant-associated prokaryotes.</title>
        <authorList>
            <person name="Whitman W."/>
        </authorList>
    </citation>
    <scope>NUCLEOTIDE SEQUENCE [LARGE SCALE GENOMIC DNA]</scope>
    <source>
        <strain evidence="3 4">M8US30</strain>
    </source>
</reference>
<dbReference type="GO" id="GO:0004672">
    <property type="term" value="F:protein kinase activity"/>
    <property type="evidence" value="ECO:0007669"/>
    <property type="project" value="UniProtKB-ARBA"/>
</dbReference>
<organism evidence="3 4">
    <name type="scientific">Tunturiibacter lichenicola</name>
    <dbReference type="NCBI Taxonomy" id="2051959"/>
    <lineage>
        <taxon>Bacteria</taxon>
        <taxon>Pseudomonadati</taxon>
        <taxon>Acidobacteriota</taxon>
        <taxon>Terriglobia</taxon>
        <taxon>Terriglobales</taxon>
        <taxon>Acidobacteriaceae</taxon>
        <taxon>Tunturiibacter</taxon>
    </lineage>
</organism>
<dbReference type="GO" id="GO:0000160">
    <property type="term" value="P:phosphorelay signal transduction system"/>
    <property type="evidence" value="ECO:0007669"/>
    <property type="project" value="InterPro"/>
</dbReference>
<sequence length="105" mass="11503">MKKADQIDNVLASLWKKNLPTLRERLDLLDRTASLAASGTLTDEPRLEAYSIAHKLTGSLGMFGYQQGTDIARKIEHILKSPTPAQLTTLPALAKDLRTSLFAGL</sequence>
<dbReference type="EMBL" id="JACHDZ010000003">
    <property type="protein sequence ID" value="MBB5344032.1"/>
    <property type="molecule type" value="Genomic_DNA"/>
</dbReference>
<dbReference type="SUPFAM" id="SSF47226">
    <property type="entry name" value="Histidine-containing phosphotransfer domain, HPT domain"/>
    <property type="match status" value="1"/>
</dbReference>
<evidence type="ECO:0000256" key="1">
    <source>
        <dbReference type="PROSITE-ProRule" id="PRU00110"/>
    </source>
</evidence>
<feature type="domain" description="HPt" evidence="2">
    <location>
        <begin position="14"/>
        <end position="105"/>
    </location>
</feature>
<evidence type="ECO:0000259" key="2">
    <source>
        <dbReference type="PROSITE" id="PS50894"/>
    </source>
</evidence>
<dbReference type="Pfam" id="PF01627">
    <property type="entry name" value="Hpt"/>
    <property type="match status" value="1"/>
</dbReference>
<keyword evidence="1" id="KW-0597">Phosphoprotein</keyword>
<dbReference type="InterPro" id="IPR036641">
    <property type="entry name" value="HPT_dom_sf"/>
</dbReference>
<evidence type="ECO:0000313" key="3">
    <source>
        <dbReference type="EMBL" id="MBB5344032.1"/>
    </source>
</evidence>
<name>A0A7W8J7E1_9BACT</name>